<feature type="transmembrane region" description="Helical" evidence="1">
    <location>
        <begin position="20"/>
        <end position="37"/>
    </location>
</feature>
<evidence type="ECO:0000256" key="1">
    <source>
        <dbReference type="SAM" id="Phobius"/>
    </source>
</evidence>
<accession>A0A7C3VNY1</accession>
<dbReference type="GO" id="GO:0004519">
    <property type="term" value="F:endonuclease activity"/>
    <property type="evidence" value="ECO:0007669"/>
    <property type="project" value="UniProtKB-KW"/>
</dbReference>
<sequence>MKISLAKLAVIWQVASKNIWLLATLSFTLITLAGYFGKLHFILEQTSHLRLHYLLVNICLMVVLLWLARQAKIALAFCAFCLVINLAEIVPWYLPLWGNNPSMTGQNLRVVASNVLRSNIDYSRVISWVRQEQPDLAVFLEIHNDWSRELEKVKDILPYSLSYPQDGYYGVAIYSKLPLENGIYQEFGVKGIVSIVADVTVRGKKVTVIGTHPAAPLKVKYFHWRNIQLGEMSRYVSQLNQPTIVIGDLNITMWSPYYKDFIASTGMRNARKGFGVQPTWYKKSPIFAIPLDHCLVSPEIQVLNSGVGDNVGSDHLPIIVDLAIN</sequence>
<keyword evidence="1" id="KW-0472">Membrane</keyword>
<keyword evidence="3" id="KW-0269">Exonuclease</keyword>
<feature type="transmembrane region" description="Helical" evidence="1">
    <location>
        <begin position="49"/>
        <end position="67"/>
    </location>
</feature>
<keyword evidence="1" id="KW-0812">Transmembrane</keyword>
<dbReference type="SUPFAM" id="SSF56219">
    <property type="entry name" value="DNase I-like"/>
    <property type="match status" value="1"/>
</dbReference>
<organism evidence="3">
    <name type="scientific">Planktothricoides sp. SpSt-374</name>
    <dbReference type="NCBI Taxonomy" id="2282167"/>
    <lineage>
        <taxon>Bacteria</taxon>
        <taxon>Bacillati</taxon>
        <taxon>Cyanobacteriota</taxon>
        <taxon>Cyanophyceae</taxon>
        <taxon>Oscillatoriophycideae</taxon>
        <taxon>Oscillatoriales</taxon>
        <taxon>Oscillatoriaceae</taxon>
        <taxon>Planktothricoides</taxon>
    </lineage>
</organism>
<protein>
    <submittedName>
        <fullName evidence="3">Endonuclease/exonuclease/phosphatase family protein</fullName>
    </submittedName>
</protein>
<feature type="transmembrane region" description="Helical" evidence="1">
    <location>
        <begin position="74"/>
        <end position="94"/>
    </location>
</feature>
<dbReference type="AlphaFoldDB" id="A0A7C3VNY1"/>
<keyword evidence="3" id="KW-0540">Nuclease</keyword>
<evidence type="ECO:0000313" key="3">
    <source>
        <dbReference type="EMBL" id="HGG00171.1"/>
    </source>
</evidence>
<name>A0A7C3VNY1_9CYAN</name>
<keyword evidence="3" id="KW-0378">Hydrolase</keyword>
<dbReference type="Gene3D" id="3.60.10.10">
    <property type="entry name" value="Endonuclease/exonuclease/phosphatase"/>
    <property type="match status" value="1"/>
</dbReference>
<dbReference type="EMBL" id="DSPX01000055">
    <property type="protein sequence ID" value="HGG00171.1"/>
    <property type="molecule type" value="Genomic_DNA"/>
</dbReference>
<evidence type="ECO:0000259" key="2">
    <source>
        <dbReference type="Pfam" id="PF03372"/>
    </source>
</evidence>
<keyword evidence="1" id="KW-1133">Transmembrane helix</keyword>
<dbReference type="Pfam" id="PF03372">
    <property type="entry name" value="Exo_endo_phos"/>
    <property type="match status" value="1"/>
</dbReference>
<keyword evidence="3" id="KW-0255">Endonuclease</keyword>
<dbReference type="GO" id="GO:0004527">
    <property type="term" value="F:exonuclease activity"/>
    <property type="evidence" value="ECO:0007669"/>
    <property type="project" value="UniProtKB-KW"/>
</dbReference>
<feature type="domain" description="Endonuclease/exonuclease/phosphatase" evidence="2">
    <location>
        <begin position="114"/>
        <end position="315"/>
    </location>
</feature>
<comment type="caution">
    <text evidence="3">The sequence shown here is derived from an EMBL/GenBank/DDBJ whole genome shotgun (WGS) entry which is preliminary data.</text>
</comment>
<gene>
    <name evidence="3" type="ORF">ENR15_05790</name>
</gene>
<dbReference type="InterPro" id="IPR005135">
    <property type="entry name" value="Endo/exonuclease/phosphatase"/>
</dbReference>
<dbReference type="InterPro" id="IPR036691">
    <property type="entry name" value="Endo/exonu/phosph_ase_sf"/>
</dbReference>
<reference evidence="3" key="1">
    <citation type="journal article" date="2020" name="mSystems">
        <title>Genome- and Community-Level Interaction Insights into Carbon Utilization and Element Cycling Functions of Hydrothermarchaeota in Hydrothermal Sediment.</title>
        <authorList>
            <person name="Zhou Z."/>
            <person name="Liu Y."/>
            <person name="Xu W."/>
            <person name="Pan J."/>
            <person name="Luo Z.H."/>
            <person name="Li M."/>
        </authorList>
    </citation>
    <scope>NUCLEOTIDE SEQUENCE [LARGE SCALE GENOMIC DNA]</scope>
    <source>
        <strain evidence="3">SpSt-374</strain>
    </source>
</reference>
<proteinExistence type="predicted"/>